<evidence type="ECO:0000256" key="8">
    <source>
        <dbReference type="NCBIfam" id="TIGR00019"/>
    </source>
</evidence>
<evidence type="ECO:0000313" key="9">
    <source>
        <dbReference type="EMBL" id="SFQ55753.1"/>
    </source>
</evidence>
<dbReference type="PANTHER" id="PTHR43804">
    <property type="entry name" value="LD18447P"/>
    <property type="match status" value="1"/>
</dbReference>
<comment type="function">
    <text evidence="1 7">Peptide chain release factor 1 directs the termination of translation in response to the peptide chain termination codons UAG and UAA.</text>
</comment>
<dbReference type="PANTHER" id="PTHR43804:SF7">
    <property type="entry name" value="LD18447P"/>
    <property type="match status" value="1"/>
</dbReference>
<dbReference type="HAMAP" id="MF_00093">
    <property type="entry name" value="Rel_fac_1"/>
    <property type="match status" value="1"/>
</dbReference>
<dbReference type="RefSeq" id="WP_090535786.1">
    <property type="nucleotide sequence ID" value="NZ_FOYD01000001.1"/>
</dbReference>
<evidence type="ECO:0000256" key="7">
    <source>
        <dbReference type="HAMAP-Rule" id="MF_00093"/>
    </source>
</evidence>
<dbReference type="GO" id="GO:0016149">
    <property type="term" value="F:translation release factor activity, codon specific"/>
    <property type="evidence" value="ECO:0007669"/>
    <property type="project" value="UniProtKB-UniRule"/>
</dbReference>
<dbReference type="SMART" id="SM00937">
    <property type="entry name" value="PCRF"/>
    <property type="match status" value="1"/>
</dbReference>
<proteinExistence type="inferred from homology"/>
<evidence type="ECO:0000256" key="4">
    <source>
        <dbReference type="ARBA" id="ARBA00022481"/>
    </source>
</evidence>
<evidence type="ECO:0000256" key="3">
    <source>
        <dbReference type="ARBA" id="ARBA00010835"/>
    </source>
</evidence>
<organism evidence="9 10">
    <name type="scientific">Halopseudomonas formosensis</name>
    <dbReference type="NCBI Taxonomy" id="1002526"/>
    <lineage>
        <taxon>Bacteria</taxon>
        <taxon>Pseudomonadati</taxon>
        <taxon>Pseudomonadota</taxon>
        <taxon>Gammaproteobacteria</taxon>
        <taxon>Pseudomonadales</taxon>
        <taxon>Pseudomonadaceae</taxon>
        <taxon>Halopseudomonas</taxon>
    </lineage>
</organism>
<evidence type="ECO:0000256" key="2">
    <source>
        <dbReference type="ARBA" id="ARBA00004496"/>
    </source>
</evidence>
<dbReference type="Pfam" id="PF03462">
    <property type="entry name" value="PCRF"/>
    <property type="match status" value="1"/>
</dbReference>
<evidence type="ECO:0000256" key="5">
    <source>
        <dbReference type="ARBA" id="ARBA00022490"/>
    </source>
</evidence>
<evidence type="ECO:0000313" key="10">
    <source>
        <dbReference type="Proteomes" id="UP000242815"/>
    </source>
</evidence>
<dbReference type="SUPFAM" id="SSF75620">
    <property type="entry name" value="Release factor"/>
    <property type="match status" value="1"/>
</dbReference>
<dbReference type="OrthoDB" id="9806673at2"/>
<dbReference type="InterPro" id="IPR000352">
    <property type="entry name" value="Pep_chain_release_fac_I"/>
</dbReference>
<dbReference type="AlphaFoldDB" id="A0A1I5ZHC2"/>
<gene>
    <name evidence="7" type="primary">prfA</name>
    <name evidence="9" type="ORF">SAMN05216578_10119</name>
</gene>
<dbReference type="NCBIfam" id="NF001859">
    <property type="entry name" value="PRK00591.1"/>
    <property type="match status" value="1"/>
</dbReference>
<comment type="subcellular location">
    <subcellularLocation>
        <location evidence="2 7">Cytoplasm</location>
    </subcellularLocation>
</comment>
<name>A0A1I5ZHC2_9GAMM</name>
<keyword evidence="6 7" id="KW-0648">Protein biosynthesis</keyword>
<comment type="PTM">
    <text evidence="7">Methylated by PrmC. Methylation increases the termination efficiency of RF1.</text>
</comment>
<dbReference type="InterPro" id="IPR004373">
    <property type="entry name" value="RF-1"/>
</dbReference>
<keyword evidence="4 7" id="KW-0488">Methylation</keyword>
<dbReference type="InterPro" id="IPR005139">
    <property type="entry name" value="PCRF"/>
</dbReference>
<dbReference type="STRING" id="1002526.SAMN05216578_10119"/>
<dbReference type="NCBIfam" id="TIGR00019">
    <property type="entry name" value="prfA"/>
    <property type="match status" value="1"/>
</dbReference>
<keyword evidence="5 7" id="KW-0963">Cytoplasm</keyword>
<dbReference type="PROSITE" id="PS00745">
    <property type="entry name" value="RF_PROK_I"/>
    <property type="match status" value="1"/>
</dbReference>
<dbReference type="Gene3D" id="6.10.140.1950">
    <property type="match status" value="1"/>
</dbReference>
<dbReference type="FunFam" id="3.30.70.1660:FF:000004">
    <property type="entry name" value="Peptide chain release factor 1"/>
    <property type="match status" value="1"/>
</dbReference>
<dbReference type="EMBL" id="FOYD01000001">
    <property type="protein sequence ID" value="SFQ55753.1"/>
    <property type="molecule type" value="Genomic_DNA"/>
</dbReference>
<feature type="modified residue" description="N5-methylglutamine" evidence="7">
    <location>
        <position position="237"/>
    </location>
</feature>
<dbReference type="InterPro" id="IPR045853">
    <property type="entry name" value="Pep_chain_release_fac_I_sf"/>
</dbReference>
<sequence>MKASLLQRLDTLRERFEELSALLSDAEVISDQTRFRAYSREYAELEPTVQCYSQWLKVSADLEEARSLLKDSDPDIRAMAEDDAQSCSAALAELEAELNLLLLPRDPDDERNVFLEIRAGTGGDEAAIFAGDLFRMYSRYAERRGWRIEVLSENPGEHGGYREVIARVDGQGVYAHLKFESGAHRVQRVPETESQGRIHTSACTVAVMPEPDEQAAIEINPADLRVDTFRSSGAGGQHVNKTDSAIRITHLPSGIVVECQEERSQHKNRAKAMALLQARLANQQREAQEKAISDTRRSLVGSGDRSERIRTYNFPQGRVTDHRINLTLYSLDSVIEGELDAVIEPLRREYQADQLAALDS</sequence>
<dbReference type="Proteomes" id="UP000242815">
    <property type="component" value="Unassembled WGS sequence"/>
</dbReference>
<evidence type="ECO:0000256" key="1">
    <source>
        <dbReference type="ARBA" id="ARBA00002986"/>
    </source>
</evidence>
<protein>
    <recommendedName>
        <fullName evidence="7 8">Peptide chain release factor 1</fullName>
        <shortName evidence="7">RF-1</shortName>
    </recommendedName>
</protein>
<dbReference type="Gene3D" id="3.30.160.20">
    <property type="match status" value="1"/>
</dbReference>
<dbReference type="InterPro" id="IPR050057">
    <property type="entry name" value="Prokaryotic/Mito_RF"/>
</dbReference>
<evidence type="ECO:0000256" key="6">
    <source>
        <dbReference type="ARBA" id="ARBA00022917"/>
    </source>
</evidence>
<reference evidence="9 10" key="1">
    <citation type="submission" date="2016-10" db="EMBL/GenBank/DDBJ databases">
        <authorList>
            <person name="de Groot N.N."/>
        </authorList>
    </citation>
    <scope>NUCLEOTIDE SEQUENCE [LARGE SCALE GENOMIC DNA]</scope>
    <source>
        <strain evidence="9 10">JCM 18415</strain>
    </source>
</reference>
<dbReference type="FunFam" id="3.30.160.20:FF:000004">
    <property type="entry name" value="Peptide chain release factor 1"/>
    <property type="match status" value="1"/>
</dbReference>
<dbReference type="GO" id="GO:0005829">
    <property type="term" value="C:cytosol"/>
    <property type="evidence" value="ECO:0007669"/>
    <property type="project" value="UniProtKB-ARBA"/>
</dbReference>
<dbReference type="FunFam" id="3.30.70.1660:FF:000002">
    <property type="entry name" value="Peptide chain release factor 1"/>
    <property type="match status" value="1"/>
</dbReference>
<dbReference type="Pfam" id="PF00472">
    <property type="entry name" value="RF-1"/>
    <property type="match status" value="1"/>
</dbReference>
<accession>A0A1I5ZHC2</accession>
<comment type="similarity">
    <text evidence="3 7">Belongs to the prokaryotic/mitochondrial release factor family.</text>
</comment>
<dbReference type="Gene3D" id="3.30.70.1660">
    <property type="match status" value="1"/>
</dbReference>